<comment type="caution">
    <text evidence="10">The sequence shown here is derived from an EMBL/GenBank/DDBJ whole genome shotgun (WGS) entry which is preliminary data.</text>
</comment>
<dbReference type="InterPro" id="IPR003694">
    <property type="entry name" value="NAD_synthase"/>
</dbReference>
<dbReference type="InterPro" id="IPR014445">
    <property type="entry name" value="Gln-dep_NAD_synthase"/>
</dbReference>
<feature type="domain" description="CN hydrolase" evidence="9">
    <location>
        <begin position="5"/>
        <end position="275"/>
    </location>
</feature>
<comment type="similarity">
    <text evidence="2 8">In the C-terminal section; belongs to the NAD synthetase family.</text>
</comment>
<dbReference type="CDD" id="cd00553">
    <property type="entry name" value="NAD_synthase"/>
    <property type="match status" value="1"/>
</dbReference>
<dbReference type="UniPathway" id="UPA00253">
    <property type="reaction ID" value="UER00334"/>
</dbReference>
<dbReference type="Gene3D" id="3.40.50.620">
    <property type="entry name" value="HUPs"/>
    <property type="match status" value="1"/>
</dbReference>
<sequence length="709" mass="81393">MNRFITVAACSLNQWALDFEGNCDRIIRSIIEAKKHGAILRIGPELEITGYGCYDHFLENDTYTHSWEMLCRILSSNDTQDIIIDVGMPIMHQNKRYNCRVILYNKKILLIRPKLWLANNGNYREMRYFINWPKKRLVDDFYLPEMVFSITGQKTVPIGDSIICTQDVSIGFEICEELFTSSSPHIDLFLTGVEIVCNSSGSHYESGKNFTRVNLIQEATLKSGGIYLYANQHGCDGDRLYYDGCSMIIVNGSVVAQGPQFSLNDLDVISATIDLEDVRNYRNIVSQGVQASDILFYNKIYCPMTLTKSIHDLNIEKIIPSVPIVPKFYSLEEEIAFAHSSWLWDYLRKSNSNGFFLALSGGIDSCATALIVYIMCKKVLESIKDKNNHIVNDIFKVLKGSKDKDWIPETPEEFVKEILYTSYMATENSTLETRQRSKQLSNAIGSYHIDLNIDSLIKVTLQIFSCVTGKLPKFKLYGGSNCENIAFQNLQARLRMVLSYFFAQLLPWTRGRYGSLIVLGSTNVDECLRGYFTKYDCSSADISLIGTLSKTDIRKFIRYVRDNFKLLLLEEFLTAIPTAELEPFSENYTQTDEVDMGLTYDELNTFGKLRKIDKCGPYSMFIKLLNKWGCGLSPAKIAEKVKYFWFHYSFNRHKMTTLTPAFHGGVCSLDDNRYDLRPFLYNTNWSWQFKRIDDELEILETGIESMRFP</sequence>
<keyword evidence="4 8" id="KW-0547">Nucleotide-binding</keyword>
<comment type="pathway">
    <text evidence="1 8">Cofactor biosynthesis; NAD(+) biosynthesis; NAD(+) from deamido-NAD(+) (L-Gln route): step 1/1.</text>
</comment>
<dbReference type="CDD" id="cd07570">
    <property type="entry name" value="GAT_Gln-NAD-synth"/>
    <property type="match status" value="1"/>
</dbReference>
<dbReference type="EC" id="6.3.5.1" evidence="8"/>
<evidence type="ECO:0000256" key="4">
    <source>
        <dbReference type="ARBA" id="ARBA00022741"/>
    </source>
</evidence>
<dbReference type="GO" id="GO:0003952">
    <property type="term" value="F:NAD+ synthase (glutamine-hydrolyzing) activity"/>
    <property type="evidence" value="ECO:0007669"/>
    <property type="project" value="UniProtKB-UniRule"/>
</dbReference>
<dbReference type="GeneID" id="28935781"/>
<dbReference type="GO" id="GO:0004359">
    <property type="term" value="F:glutaminase activity"/>
    <property type="evidence" value="ECO:0007669"/>
    <property type="project" value="EnsemblFungi"/>
</dbReference>
<dbReference type="HAMAP" id="MF_02090">
    <property type="entry name" value="NadE_glutamine_dep"/>
    <property type="match status" value="1"/>
</dbReference>
<dbReference type="EMBL" id="LFVZ01000004">
    <property type="protein sequence ID" value="KTW29780.1"/>
    <property type="molecule type" value="Genomic_DNA"/>
</dbReference>
<keyword evidence="3 8" id="KW-0436">Ligase</keyword>
<dbReference type="SUPFAM" id="SSF56317">
    <property type="entry name" value="Carbon-nitrogen hydrolase"/>
    <property type="match status" value="1"/>
</dbReference>
<evidence type="ECO:0000313" key="11">
    <source>
        <dbReference type="Proteomes" id="UP000054454"/>
    </source>
</evidence>
<dbReference type="RefSeq" id="XP_018226767.1">
    <property type="nucleotide sequence ID" value="XM_018369579.1"/>
</dbReference>
<dbReference type="Pfam" id="PF00795">
    <property type="entry name" value="CN_hydrolase"/>
    <property type="match status" value="1"/>
</dbReference>
<dbReference type="PROSITE" id="PS50263">
    <property type="entry name" value="CN_HYDROLASE"/>
    <property type="match status" value="1"/>
</dbReference>
<keyword evidence="5 8" id="KW-0067">ATP-binding</keyword>
<dbReference type="GO" id="GO:0005737">
    <property type="term" value="C:cytoplasm"/>
    <property type="evidence" value="ECO:0007669"/>
    <property type="project" value="EnsemblFungi"/>
</dbReference>
<evidence type="ECO:0000313" key="10">
    <source>
        <dbReference type="EMBL" id="KTW29780.1"/>
    </source>
</evidence>
<dbReference type="PIRSF" id="PIRSF006630">
    <property type="entry name" value="NADS_GAT"/>
    <property type="match status" value="1"/>
</dbReference>
<dbReference type="SUPFAM" id="SSF52402">
    <property type="entry name" value="Adenine nucleotide alpha hydrolases-like"/>
    <property type="match status" value="1"/>
</dbReference>
<dbReference type="InterPro" id="IPR036526">
    <property type="entry name" value="C-N_Hydrolase_sf"/>
</dbReference>
<keyword evidence="11" id="KW-1185">Reference proteome</keyword>
<dbReference type="FunFam" id="3.40.50.620:FF:000036">
    <property type="entry name" value="Glutamine-dependent NAD(+) synthetase"/>
    <property type="match status" value="1"/>
</dbReference>
<evidence type="ECO:0000256" key="2">
    <source>
        <dbReference type="ARBA" id="ARBA00007145"/>
    </source>
</evidence>
<dbReference type="PANTHER" id="PTHR23090">
    <property type="entry name" value="NH 3 /GLUTAMINE-DEPENDENT NAD + SYNTHETASE"/>
    <property type="match status" value="1"/>
</dbReference>
<name>A0A0W4ZN13_PNEC8</name>
<dbReference type="PANTHER" id="PTHR23090:SF9">
    <property type="entry name" value="GLUTAMINE-DEPENDENT NAD(+) SYNTHETASE"/>
    <property type="match status" value="1"/>
</dbReference>
<dbReference type="OrthoDB" id="2020662at2759"/>
<dbReference type="Gene3D" id="3.60.110.10">
    <property type="entry name" value="Carbon-nitrogen hydrolase"/>
    <property type="match status" value="1"/>
</dbReference>
<protein>
    <recommendedName>
        <fullName evidence="8">Glutamine-dependent NAD(+) synthetase</fullName>
        <ecNumber evidence="8">6.3.5.1</ecNumber>
    </recommendedName>
    <alternativeName>
        <fullName evidence="8">NAD(+) synthase [glutamine-hydrolyzing]</fullName>
    </alternativeName>
</protein>
<dbReference type="AlphaFoldDB" id="A0A0W4ZN13"/>
<dbReference type="Proteomes" id="UP000054454">
    <property type="component" value="Unassembled WGS sequence"/>
</dbReference>
<evidence type="ECO:0000256" key="3">
    <source>
        <dbReference type="ARBA" id="ARBA00022598"/>
    </source>
</evidence>
<dbReference type="GO" id="GO:0005524">
    <property type="term" value="F:ATP binding"/>
    <property type="evidence" value="ECO:0007669"/>
    <property type="project" value="UniProtKB-UniRule"/>
</dbReference>
<dbReference type="VEuPathDB" id="FungiDB:T552_00985"/>
<proteinExistence type="inferred from homology"/>
<dbReference type="GO" id="GO:0005634">
    <property type="term" value="C:nucleus"/>
    <property type="evidence" value="ECO:0007669"/>
    <property type="project" value="EnsemblFungi"/>
</dbReference>
<dbReference type="NCBIfam" id="TIGR00552">
    <property type="entry name" value="nadE"/>
    <property type="match status" value="1"/>
</dbReference>
<evidence type="ECO:0000256" key="5">
    <source>
        <dbReference type="ARBA" id="ARBA00022840"/>
    </source>
</evidence>
<dbReference type="GO" id="GO:0034354">
    <property type="term" value="P:'de novo' NAD+ biosynthetic process from L-tryptophan"/>
    <property type="evidence" value="ECO:0007669"/>
    <property type="project" value="EnsemblFungi"/>
</dbReference>
<dbReference type="InterPro" id="IPR003010">
    <property type="entry name" value="C-N_Hydrolase"/>
</dbReference>
<evidence type="ECO:0000256" key="8">
    <source>
        <dbReference type="PIRNR" id="PIRNR006630"/>
    </source>
</evidence>
<evidence type="ECO:0000256" key="7">
    <source>
        <dbReference type="ARBA" id="ARBA00052340"/>
    </source>
</evidence>
<dbReference type="InterPro" id="IPR022310">
    <property type="entry name" value="NAD/GMP_synthase"/>
</dbReference>
<dbReference type="InterPro" id="IPR014729">
    <property type="entry name" value="Rossmann-like_a/b/a_fold"/>
</dbReference>
<evidence type="ECO:0000259" key="9">
    <source>
        <dbReference type="PROSITE" id="PS50263"/>
    </source>
</evidence>
<keyword evidence="6 8" id="KW-0520">NAD</keyword>
<dbReference type="FunFam" id="3.60.110.10:FF:000003">
    <property type="entry name" value="Glutamine-dependent NAD(+) synthetase"/>
    <property type="match status" value="1"/>
</dbReference>
<organism evidence="10 11">
    <name type="scientific">Pneumocystis carinii (strain B80)</name>
    <name type="common">Rat pneumocystis pneumonia agent</name>
    <name type="synonym">Pneumocystis carinii f. sp. carinii</name>
    <dbReference type="NCBI Taxonomy" id="1408658"/>
    <lineage>
        <taxon>Eukaryota</taxon>
        <taxon>Fungi</taxon>
        <taxon>Dikarya</taxon>
        <taxon>Ascomycota</taxon>
        <taxon>Taphrinomycotina</taxon>
        <taxon>Pneumocystomycetes</taxon>
        <taxon>Pneumocystaceae</taxon>
        <taxon>Pneumocystis</taxon>
    </lineage>
</organism>
<evidence type="ECO:0000256" key="1">
    <source>
        <dbReference type="ARBA" id="ARBA00005188"/>
    </source>
</evidence>
<comment type="catalytic activity">
    <reaction evidence="7 8">
        <text>deamido-NAD(+) + L-glutamine + ATP + H2O = L-glutamate + AMP + diphosphate + NAD(+) + H(+)</text>
        <dbReference type="Rhea" id="RHEA:24384"/>
        <dbReference type="ChEBI" id="CHEBI:15377"/>
        <dbReference type="ChEBI" id="CHEBI:15378"/>
        <dbReference type="ChEBI" id="CHEBI:29985"/>
        <dbReference type="ChEBI" id="CHEBI:30616"/>
        <dbReference type="ChEBI" id="CHEBI:33019"/>
        <dbReference type="ChEBI" id="CHEBI:57540"/>
        <dbReference type="ChEBI" id="CHEBI:58359"/>
        <dbReference type="ChEBI" id="CHEBI:58437"/>
        <dbReference type="ChEBI" id="CHEBI:456215"/>
        <dbReference type="EC" id="6.3.5.1"/>
    </reaction>
</comment>
<gene>
    <name evidence="10" type="ORF">T552_00985</name>
</gene>
<evidence type="ECO:0000256" key="6">
    <source>
        <dbReference type="ARBA" id="ARBA00023027"/>
    </source>
</evidence>
<accession>A0A0W4ZN13</accession>
<reference evidence="11" key="1">
    <citation type="journal article" date="2016" name="Nat. Commun.">
        <title>Genome analysis of three Pneumocystis species reveals adaptation mechanisms to life exclusively in mammalian hosts.</title>
        <authorList>
            <person name="Ma L."/>
            <person name="Chen Z."/>
            <person name="Huang D.W."/>
            <person name="Kutty G."/>
            <person name="Ishihara M."/>
            <person name="Wang H."/>
            <person name="Abouelleil A."/>
            <person name="Bishop L."/>
            <person name="Davey E."/>
            <person name="Deng R."/>
            <person name="Deng X."/>
            <person name="Fan L."/>
            <person name="Fantoni G."/>
            <person name="Fitzgerald M."/>
            <person name="Gogineni E."/>
            <person name="Goldberg J.M."/>
            <person name="Handley G."/>
            <person name="Hu X."/>
            <person name="Huber C."/>
            <person name="Jiao X."/>
            <person name="Jones K."/>
            <person name="Levin J.Z."/>
            <person name="Liu Y."/>
            <person name="Macdonald P."/>
            <person name="Melnikov A."/>
            <person name="Raley C."/>
            <person name="Sassi M."/>
            <person name="Sherman B.T."/>
            <person name="Song X."/>
            <person name="Sykes S."/>
            <person name="Tran B."/>
            <person name="Walsh L."/>
            <person name="Xia Y."/>
            <person name="Yang J."/>
            <person name="Young S."/>
            <person name="Zeng Q."/>
            <person name="Zheng X."/>
            <person name="Stephens R."/>
            <person name="Nusbaum C."/>
            <person name="Birren B.W."/>
            <person name="Azadi P."/>
            <person name="Lempicki R.A."/>
            <person name="Cuomo C.A."/>
            <person name="Kovacs J.A."/>
        </authorList>
    </citation>
    <scope>NUCLEOTIDE SEQUENCE [LARGE SCALE GENOMIC DNA]</scope>
    <source>
        <strain evidence="11">B80</strain>
    </source>
</reference>
<dbReference type="Pfam" id="PF02540">
    <property type="entry name" value="NAD_synthase"/>
    <property type="match status" value="1"/>
</dbReference>